<evidence type="ECO:0000313" key="3">
    <source>
        <dbReference type="EMBL" id="MCC4212281.1"/>
    </source>
</evidence>
<dbReference type="Pfam" id="PF14292">
    <property type="entry name" value="SusE"/>
    <property type="match status" value="2"/>
</dbReference>
<dbReference type="InterPro" id="IPR025970">
    <property type="entry name" value="SusE"/>
</dbReference>
<name>A0ABS8GT21_9FLAO</name>
<organism evidence="3 4">
    <name type="scientific">Leeuwenhoekiella parthenopeia</name>
    <dbReference type="NCBI Taxonomy" id="2890320"/>
    <lineage>
        <taxon>Bacteria</taxon>
        <taxon>Pseudomonadati</taxon>
        <taxon>Bacteroidota</taxon>
        <taxon>Flavobacteriia</taxon>
        <taxon>Flavobacteriales</taxon>
        <taxon>Flavobacteriaceae</taxon>
        <taxon>Leeuwenhoekiella</taxon>
    </lineage>
</organism>
<feature type="chain" id="PRO_5045404392" evidence="1">
    <location>
        <begin position="21"/>
        <end position="478"/>
    </location>
</feature>
<keyword evidence="4" id="KW-1185">Reference proteome</keyword>
<dbReference type="Gene3D" id="2.60.40.3620">
    <property type="match status" value="2"/>
</dbReference>
<sequence length="478" mass="51451">MKTVLKYSFLIAFAATTFMACDNTEDLVLTKPESTFEINATNFANLVLNPSFPENPAVTISWNTAENAGATYEVVMATDAEFSNSVSLGTTDQSNFTISVSQLNQMLLDAGLEPYKPSPVYVRINNGGETTSSLTYNITPYAVEAPVVTNPEADAVVVLDGENPDAQALSVTWTDFSREGTEVSVVYELQMAAAGSNFETPVSVGRVTNGGEYNLSNVQLNNLALSLGAEEAADFDLEMRIVGTITTDTGENVRTSEVVPFTVTTYESFTDLFLVGAATAPGWDNNNNNPAIVRLPDNKDAYRFTGKFNGDAFKLLEVRGQWQPQWGLNNGNFASSEALGFDPDVLSVSTTGYYTLDVNTKTGTYSITPYDAGGATTYGAMGLIGSGRTGDDTGWGGDDIDFTQSTFDPHLWYLNNITLFDGQVKIRANNAWDVSWGANTAVSGFATSNNGPNIPVSAGTYDIWFSDLTGGYIFIPRN</sequence>
<feature type="signal peptide" evidence="1">
    <location>
        <begin position="1"/>
        <end position="20"/>
    </location>
</feature>
<feature type="domain" description="SusE outer membrane protein" evidence="2">
    <location>
        <begin position="145"/>
        <end position="241"/>
    </location>
</feature>
<dbReference type="EMBL" id="JAJGMW010000006">
    <property type="protein sequence ID" value="MCC4212281.1"/>
    <property type="molecule type" value="Genomic_DNA"/>
</dbReference>
<keyword evidence="1" id="KW-0732">Signal</keyword>
<dbReference type="RefSeq" id="WP_228229372.1">
    <property type="nucleotide sequence ID" value="NZ_JAJGMW010000006.1"/>
</dbReference>
<reference evidence="3 4" key="1">
    <citation type="submission" date="2021-11" db="EMBL/GenBank/DDBJ databases">
        <title>Seasonal and diel survey of microbial diversity of the Tyrrhenian coast.</title>
        <authorList>
            <person name="Gattoni G."/>
            <person name="Corral P."/>
        </authorList>
    </citation>
    <scope>NUCLEOTIDE SEQUENCE [LARGE SCALE GENOMIC DNA]</scope>
    <source>
        <strain evidence="3 4">Mr9</strain>
    </source>
</reference>
<comment type="caution">
    <text evidence="3">The sequence shown here is derived from an EMBL/GenBank/DDBJ whole genome shotgun (WGS) entry which is preliminary data.</text>
</comment>
<dbReference type="PROSITE" id="PS51257">
    <property type="entry name" value="PROKAR_LIPOPROTEIN"/>
    <property type="match status" value="1"/>
</dbReference>
<gene>
    <name evidence="3" type="ORF">LLW17_06085</name>
</gene>
<proteinExistence type="predicted"/>
<protein>
    <submittedName>
        <fullName evidence="3">SusE domain-containing protein</fullName>
    </submittedName>
</protein>
<evidence type="ECO:0000259" key="2">
    <source>
        <dbReference type="Pfam" id="PF14292"/>
    </source>
</evidence>
<evidence type="ECO:0000313" key="4">
    <source>
        <dbReference type="Proteomes" id="UP001197770"/>
    </source>
</evidence>
<accession>A0ABS8GT21</accession>
<evidence type="ECO:0000256" key="1">
    <source>
        <dbReference type="SAM" id="SignalP"/>
    </source>
</evidence>
<feature type="domain" description="SusE outer membrane protein" evidence="2">
    <location>
        <begin position="25"/>
        <end position="125"/>
    </location>
</feature>
<dbReference type="Proteomes" id="UP001197770">
    <property type="component" value="Unassembled WGS sequence"/>
</dbReference>